<dbReference type="SMART" id="SM00347">
    <property type="entry name" value="HTH_MARR"/>
    <property type="match status" value="1"/>
</dbReference>
<accession>A0A366IND6</accession>
<feature type="domain" description="HTH marR-type" evidence="2">
    <location>
        <begin position="36"/>
        <end position="172"/>
    </location>
</feature>
<dbReference type="PANTHER" id="PTHR33164:SF99">
    <property type="entry name" value="MARR FAMILY REGULATORY PROTEIN"/>
    <property type="match status" value="1"/>
</dbReference>
<proteinExistence type="predicted"/>
<keyword evidence="3" id="KW-0238">DNA-binding</keyword>
<evidence type="ECO:0000259" key="2">
    <source>
        <dbReference type="PROSITE" id="PS50995"/>
    </source>
</evidence>
<dbReference type="AlphaFoldDB" id="A0A366IND6"/>
<dbReference type="InterPro" id="IPR036388">
    <property type="entry name" value="WH-like_DNA-bd_sf"/>
</dbReference>
<dbReference type="GO" id="GO:0006950">
    <property type="term" value="P:response to stress"/>
    <property type="evidence" value="ECO:0007669"/>
    <property type="project" value="TreeGrafter"/>
</dbReference>
<evidence type="ECO:0000313" key="3">
    <source>
        <dbReference type="EMBL" id="RBP74593.1"/>
    </source>
</evidence>
<gene>
    <name evidence="3" type="ORF">DFO65_101315</name>
</gene>
<dbReference type="PRINTS" id="PR00598">
    <property type="entry name" value="HTHMARR"/>
</dbReference>
<comment type="caution">
    <text evidence="3">The sequence shown here is derived from an EMBL/GenBank/DDBJ whole genome shotgun (WGS) entry which is preliminary data.</text>
</comment>
<dbReference type="Pfam" id="PF12802">
    <property type="entry name" value="MarR_2"/>
    <property type="match status" value="1"/>
</dbReference>
<feature type="region of interest" description="Disordered" evidence="1">
    <location>
        <begin position="1"/>
        <end position="26"/>
    </location>
</feature>
<dbReference type="SUPFAM" id="SSF46785">
    <property type="entry name" value="Winged helix' DNA-binding domain"/>
    <property type="match status" value="1"/>
</dbReference>
<evidence type="ECO:0000256" key="1">
    <source>
        <dbReference type="SAM" id="MobiDB-lite"/>
    </source>
</evidence>
<dbReference type="Proteomes" id="UP000253509">
    <property type="component" value="Unassembled WGS sequence"/>
</dbReference>
<reference evidence="3 4" key="1">
    <citation type="submission" date="2018-06" db="EMBL/GenBank/DDBJ databases">
        <title>Freshwater and sediment microbial communities from various areas in North America, analyzing microbe dynamics in response to fracking.</title>
        <authorList>
            <person name="Lamendella R."/>
        </authorList>
    </citation>
    <scope>NUCLEOTIDE SEQUENCE [LARGE SCALE GENOMIC DNA]</scope>
    <source>
        <strain evidence="3 4">3b_TX</strain>
    </source>
</reference>
<keyword evidence="4" id="KW-1185">Reference proteome</keyword>
<dbReference type="InterPro" id="IPR039422">
    <property type="entry name" value="MarR/SlyA-like"/>
</dbReference>
<dbReference type="GO" id="GO:0003700">
    <property type="term" value="F:DNA-binding transcription factor activity"/>
    <property type="evidence" value="ECO:0007669"/>
    <property type="project" value="InterPro"/>
</dbReference>
<dbReference type="GO" id="GO:0003677">
    <property type="term" value="F:DNA binding"/>
    <property type="evidence" value="ECO:0007669"/>
    <property type="project" value="UniProtKB-KW"/>
</dbReference>
<dbReference type="Gene3D" id="1.10.10.10">
    <property type="entry name" value="Winged helix-like DNA-binding domain superfamily/Winged helix DNA-binding domain"/>
    <property type="match status" value="1"/>
</dbReference>
<dbReference type="InterPro" id="IPR036390">
    <property type="entry name" value="WH_DNA-bd_sf"/>
</dbReference>
<dbReference type="RefSeq" id="WP_113902643.1">
    <property type="nucleotide sequence ID" value="NZ_QNSB01000001.1"/>
</dbReference>
<dbReference type="PANTHER" id="PTHR33164">
    <property type="entry name" value="TRANSCRIPTIONAL REGULATOR, MARR FAMILY"/>
    <property type="match status" value="1"/>
</dbReference>
<evidence type="ECO:0000313" key="4">
    <source>
        <dbReference type="Proteomes" id="UP000253509"/>
    </source>
</evidence>
<sequence length="176" mass="20202">MRTDARRIRRSTGVEARSAEGSPQPVRFGRDAEALAQQSWRLYIETSQRLSQVLEAGLREESGLVLGDYNVLLLLWEAPRRTLTMSALARRLVFSPSRLNYRIRLLEEAGLVRKTGCPDDRRAHNVTLTAQGEETFVEAARRQRRHVDELFLDHVRAEELTVLHTVFRRIAEALPD</sequence>
<dbReference type="EMBL" id="QNSB01000001">
    <property type="protein sequence ID" value="RBP74593.1"/>
    <property type="molecule type" value="Genomic_DNA"/>
</dbReference>
<protein>
    <submittedName>
        <fullName evidence="3">DNA-binding MarR family transcriptional regulator</fullName>
    </submittedName>
</protein>
<dbReference type="InterPro" id="IPR000835">
    <property type="entry name" value="HTH_MarR-typ"/>
</dbReference>
<organism evidence="3 4">
    <name type="scientific">Brevibacterium celere</name>
    <dbReference type="NCBI Taxonomy" id="225845"/>
    <lineage>
        <taxon>Bacteria</taxon>
        <taxon>Bacillati</taxon>
        <taxon>Actinomycetota</taxon>
        <taxon>Actinomycetes</taxon>
        <taxon>Micrococcales</taxon>
        <taxon>Brevibacteriaceae</taxon>
        <taxon>Brevibacterium</taxon>
    </lineage>
</organism>
<dbReference type="PROSITE" id="PS50995">
    <property type="entry name" value="HTH_MARR_2"/>
    <property type="match status" value="1"/>
</dbReference>
<name>A0A366IND6_9MICO</name>